<evidence type="ECO:0000313" key="2">
    <source>
        <dbReference type="EMBL" id="MEQ2253735.1"/>
    </source>
</evidence>
<organism evidence="2 3">
    <name type="scientific">Ilyodon furcidens</name>
    <name type="common">goldbreast splitfin</name>
    <dbReference type="NCBI Taxonomy" id="33524"/>
    <lineage>
        <taxon>Eukaryota</taxon>
        <taxon>Metazoa</taxon>
        <taxon>Chordata</taxon>
        <taxon>Craniata</taxon>
        <taxon>Vertebrata</taxon>
        <taxon>Euteleostomi</taxon>
        <taxon>Actinopterygii</taxon>
        <taxon>Neopterygii</taxon>
        <taxon>Teleostei</taxon>
        <taxon>Neoteleostei</taxon>
        <taxon>Acanthomorphata</taxon>
        <taxon>Ovalentaria</taxon>
        <taxon>Atherinomorphae</taxon>
        <taxon>Cyprinodontiformes</taxon>
        <taxon>Goodeidae</taxon>
        <taxon>Ilyodon</taxon>
    </lineage>
</organism>
<gene>
    <name evidence="2" type="ORF">ILYODFUR_035454</name>
</gene>
<comment type="caution">
    <text evidence="2">The sequence shown here is derived from an EMBL/GenBank/DDBJ whole genome shotgun (WGS) entry which is preliminary data.</text>
</comment>
<sequence length="115" mass="12640">MEKHYPAQLYHRRSADSNAGDPTSKKRIQTPRPIGYSPSMPPSSPPPRSTPGHDSHQSSTPSSHERETFTSQVTGPGRPTIPGQAQPQQMLVFNIFNQIMIPLLPPSACVSLEVR</sequence>
<name>A0ABV0V8U2_9TELE</name>
<dbReference type="Proteomes" id="UP001482620">
    <property type="component" value="Unassembled WGS sequence"/>
</dbReference>
<protein>
    <submittedName>
        <fullName evidence="2">Uncharacterized protein</fullName>
    </submittedName>
</protein>
<keyword evidence="3" id="KW-1185">Reference proteome</keyword>
<feature type="region of interest" description="Disordered" evidence="1">
    <location>
        <begin position="1"/>
        <end position="85"/>
    </location>
</feature>
<accession>A0ABV0V8U2</accession>
<evidence type="ECO:0000256" key="1">
    <source>
        <dbReference type="SAM" id="MobiDB-lite"/>
    </source>
</evidence>
<dbReference type="EMBL" id="JAHRIQ010099440">
    <property type="protein sequence ID" value="MEQ2253735.1"/>
    <property type="molecule type" value="Genomic_DNA"/>
</dbReference>
<reference evidence="2 3" key="1">
    <citation type="submission" date="2021-06" db="EMBL/GenBank/DDBJ databases">
        <authorList>
            <person name="Palmer J.M."/>
        </authorList>
    </citation>
    <scope>NUCLEOTIDE SEQUENCE [LARGE SCALE GENOMIC DNA]</scope>
    <source>
        <strain evidence="3">if_2019</strain>
        <tissue evidence="2">Muscle</tissue>
    </source>
</reference>
<proteinExistence type="predicted"/>
<feature type="compositionally biased region" description="Pro residues" evidence="1">
    <location>
        <begin position="39"/>
        <end position="49"/>
    </location>
</feature>
<evidence type="ECO:0000313" key="3">
    <source>
        <dbReference type="Proteomes" id="UP001482620"/>
    </source>
</evidence>